<accession>A0ABR6LWZ6</accession>
<evidence type="ECO:0000313" key="2">
    <source>
        <dbReference type="Proteomes" id="UP000530530"/>
    </source>
</evidence>
<organism evidence="1 2">
    <name type="scientific">Streptomyces rapamycinicus</name>
    <dbReference type="NCBI Taxonomy" id="1226757"/>
    <lineage>
        <taxon>Bacteria</taxon>
        <taxon>Bacillati</taxon>
        <taxon>Actinomycetota</taxon>
        <taxon>Actinomycetes</taxon>
        <taxon>Kitasatosporales</taxon>
        <taxon>Streptomycetaceae</taxon>
        <taxon>Streptomyces</taxon>
        <taxon>Streptomyces violaceusniger group</taxon>
    </lineage>
</organism>
<comment type="caution">
    <text evidence="1">The sequence shown here is derived from an EMBL/GenBank/DDBJ whole genome shotgun (WGS) entry which is preliminary data.</text>
</comment>
<protein>
    <submittedName>
        <fullName evidence="1">Uncharacterized protein</fullName>
    </submittedName>
</protein>
<name>A0ABR6LWZ6_9ACTN</name>
<reference evidence="1 2" key="1">
    <citation type="submission" date="2020-08" db="EMBL/GenBank/DDBJ databases">
        <title>Sequencing the genomes of 1000 actinobacteria strains.</title>
        <authorList>
            <person name="Klenk H.-P."/>
        </authorList>
    </citation>
    <scope>NUCLEOTIDE SEQUENCE [LARGE SCALE GENOMIC DNA]</scope>
    <source>
        <strain evidence="1 2">DSM 41530</strain>
    </source>
</reference>
<keyword evidence="2" id="KW-1185">Reference proteome</keyword>
<sequence>MDMLAEPGAILVVLDPMCLGVLVEVVDQEEVARPLGWPYGEQSGLARNGPFASGP</sequence>
<dbReference type="RefSeq" id="WP_158634858.1">
    <property type="nucleotide sequence ID" value="NZ_CP157809.1"/>
</dbReference>
<dbReference type="Proteomes" id="UP000530530">
    <property type="component" value="Unassembled WGS sequence"/>
</dbReference>
<evidence type="ECO:0000313" key="1">
    <source>
        <dbReference type="EMBL" id="MBB4786853.1"/>
    </source>
</evidence>
<gene>
    <name evidence="1" type="ORF">BJY27_007814</name>
</gene>
<dbReference type="EMBL" id="JACHNG010000001">
    <property type="protein sequence ID" value="MBB4786853.1"/>
    <property type="molecule type" value="Genomic_DNA"/>
</dbReference>
<proteinExistence type="predicted"/>